<feature type="region of interest" description="Disordered" evidence="1">
    <location>
        <begin position="1"/>
        <end position="31"/>
    </location>
</feature>
<evidence type="ECO:0000313" key="2">
    <source>
        <dbReference type="EMBL" id="KAJ2903327.1"/>
    </source>
</evidence>
<keyword evidence="3" id="KW-1185">Reference proteome</keyword>
<dbReference type="PANTHER" id="PTHR38847:SF1">
    <property type="entry name" value="PSEUDOURIDINE SYNTHASE RSUA_RLUA-LIKE DOMAIN-CONTAINING PROTEIN"/>
    <property type="match status" value="1"/>
</dbReference>
<dbReference type="Proteomes" id="UP001201980">
    <property type="component" value="Unassembled WGS sequence"/>
</dbReference>
<proteinExistence type="predicted"/>
<gene>
    <name evidence="2" type="ORF">MKZ38_010078</name>
</gene>
<reference evidence="2" key="1">
    <citation type="submission" date="2022-07" db="EMBL/GenBank/DDBJ databases">
        <title>Draft genome sequence of Zalerion maritima ATCC 34329, a (micro)plastics degrading marine fungus.</title>
        <authorList>
            <person name="Paco A."/>
            <person name="Goncalves M.F.M."/>
            <person name="Rocha-Santos T.A.P."/>
            <person name="Alves A."/>
        </authorList>
    </citation>
    <scope>NUCLEOTIDE SEQUENCE</scope>
    <source>
        <strain evidence="2">ATCC 34329</strain>
    </source>
</reference>
<comment type="caution">
    <text evidence="2">The sequence shown here is derived from an EMBL/GenBank/DDBJ whole genome shotgun (WGS) entry which is preliminary data.</text>
</comment>
<feature type="region of interest" description="Disordered" evidence="1">
    <location>
        <begin position="231"/>
        <end position="265"/>
    </location>
</feature>
<feature type="compositionally biased region" description="Acidic residues" evidence="1">
    <location>
        <begin position="246"/>
        <end position="265"/>
    </location>
</feature>
<sequence length="265" mass="28885">MVPSSTVVNAPSTNPTLKSSSHSGSGFPQGSLDIPEDANVNGIVYTFPEFDLDTGGGIMNKTKNCEIHLSLEGAPTGWQFGLTEVLLSGLEYDLEEGAKLRIWFDTFFSDYYPDRITMEYGPLESNGFKSLVLKIPENKMLWSSRGDDDIVNMNLRSQIEDSGVERQEGEHSTFGTEPLMGKFTYAWKECGGGNEGGSDGPSSTGAIREPGVTMIETMTDDPTSIETEELELTETMTDDPSTTALEETEEPEECEAEEAGESETP</sequence>
<dbReference type="AlphaFoldDB" id="A0AAD5RSN7"/>
<protein>
    <submittedName>
        <fullName evidence="2">Uncharacterized protein</fullName>
    </submittedName>
</protein>
<dbReference type="PANTHER" id="PTHR38847">
    <property type="match status" value="1"/>
</dbReference>
<feature type="compositionally biased region" description="Polar residues" evidence="1">
    <location>
        <begin position="1"/>
        <end position="28"/>
    </location>
</feature>
<name>A0AAD5RSN7_9PEZI</name>
<evidence type="ECO:0000313" key="3">
    <source>
        <dbReference type="Proteomes" id="UP001201980"/>
    </source>
</evidence>
<organism evidence="2 3">
    <name type="scientific">Zalerion maritima</name>
    <dbReference type="NCBI Taxonomy" id="339359"/>
    <lineage>
        <taxon>Eukaryota</taxon>
        <taxon>Fungi</taxon>
        <taxon>Dikarya</taxon>
        <taxon>Ascomycota</taxon>
        <taxon>Pezizomycotina</taxon>
        <taxon>Sordariomycetes</taxon>
        <taxon>Lulworthiomycetidae</taxon>
        <taxon>Lulworthiales</taxon>
        <taxon>Lulworthiaceae</taxon>
        <taxon>Zalerion</taxon>
    </lineage>
</organism>
<dbReference type="Pfam" id="PF14273">
    <property type="entry name" value="DUF4360"/>
    <property type="match status" value="1"/>
</dbReference>
<dbReference type="EMBL" id="JAKWBI020000084">
    <property type="protein sequence ID" value="KAJ2903327.1"/>
    <property type="molecule type" value="Genomic_DNA"/>
</dbReference>
<evidence type="ECO:0000256" key="1">
    <source>
        <dbReference type="SAM" id="MobiDB-lite"/>
    </source>
</evidence>
<dbReference type="InterPro" id="IPR025649">
    <property type="entry name" value="DUF4360"/>
</dbReference>
<accession>A0AAD5RSN7</accession>